<evidence type="ECO:0000259" key="2">
    <source>
        <dbReference type="Pfam" id="PF01370"/>
    </source>
</evidence>
<keyword evidence="4" id="KW-1185">Reference proteome</keyword>
<dbReference type="Pfam" id="PF01370">
    <property type="entry name" value="Epimerase"/>
    <property type="match status" value="1"/>
</dbReference>
<dbReference type="PANTHER" id="PTHR43000">
    <property type="entry name" value="DTDP-D-GLUCOSE 4,6-DEHYDRATASE-RELATED"/>
    <property type="match status" value="1"/>
</dbReference>
<dbReference type="Gene3D" id="3.90.25.10">
    <property type="entry name" value="UDP-galactose 4-epimerase, domain 1"/>
    <property type="match status" value="1"/>
</dbReference>
<evidence type="ECO:0000313" key="3">
    <source>
        <dbReference type="EMBL" id="OKP83352.1"/>
    </source>
</evidence>
<dbReference type="InterPro" id="IPR036291">
    <property type="entry name" value="NAD(P)-bd_dom_sf"/>
</dbReference>
<dbReference type="EMBL" id="LVWI01000060">
    <property type="protein sequence ID" value="OKP83352.1"/>
    <property type="molecule type" value="Genomic_DNA"/>
</dbReference>
<organism evidence="3 4">
    <name type="scientific">Paenibacillus helianthi</name>
    <dbReference type="NCBI Taxonomy" id="1349432"/>
    <lineage>
        <taxon>Bacteria</taxon>
        <taxon>Bacillati</taxon>
        <taxon>Bacillota</taxon>
        <taxon>Bacilli</taxon>
        <taxon>Bacillales</taxon>
        <taxon>Paenibacillaceae</taxon>
        <taxon>Paenibacillus</taxon>
    </lineage>
</organism>
<evidence type="ECO:0000313" key="4">
    <source>
        <dbReference type="Proteomes" id="UP000186058"/>
    </source>
</evidence>
<dbReference type="InterPro" id="IPR001509">
    <property type="entry name" value="Epimerase_deHydtase"/>
</dbReference>
<dbReference type="SUPFAM" id="SSF51735">
    <property type="entry name" value="NAD(P)-binding Rossmann-fold domains"/>
    <property type="match status" value="1"/>
</dbReference>
<comment type="caution">
    <text evidence="3">The sequence shown here is derived from an EMBL/GenBank/DDBJ whole genome shotgun (WGS) entry which is preliminary data.</text>
</comment>
<feature type="domain" description="NAD-dependent epimerase/dehydratase" evidence="2">
    <location>
        <begin position="16"/>
        <end position="243"/>
    </location>
</feature>
<accession>A0ABX3EI93</accession>
<evidence type="ECO:0000256" key="1">
    <source>
        <dbReference type="ARBA" id="ARBA00007637"/>
    </source>
</evidence>
<reference evidence="3 4" key="1">
    <citation type="submission" date="2016-03" db="EMBL/GenBank/DDBJ databases">
        <authorList>
            <person name="Sant'Anna F.H."/>
            <person name="Ambrosini A."/>
            <person name="Souza R."/>
            <person name="Bach E."/>
            <person name="Fernandes G."/>
            <person name="Balsanelli E."/>
            <person name="Baura V.A."/>
            <person name="Souza E.M."/>
            <person name="Passaglia L."/>
        </authorList>
    </citation>
    <scope>NUCLEOTIDE SEQUENCE [LARGE SCALE GENOMIC DNA]</scope>
    <source>
        <strain evidence="3 4">P26E</strain>
    </source>
</reference>
<gene>
    <name evidence="3" type="ORF">A3844_22180</name>
</gene>
<comment type="similarity">
    <text evidence="1">Belongs to the NAD(P)-dependent epimerase/dehydratase family.</text>
</comment>
<dbReference type="Gene3D" id="3.40.50.720">
    <property type="entry name" value="NAD(P)-binding Rossmann-like Domain"/>
    <property type="match status" value="1"/>
</dbReference>
<name>A0ABX3EI93_9BACL</name>
<dbReference type="RefSeq" id="WP_074108550.1">
    <property type="nucleotide sequence ID" value="NZ_LVWI01000060.1"/>
</dbReference>
<proteinExistence type="inferred from homology"/>
<protein>
    <recommendedName>
        <fullName evidence="2">NAD-dependent epimerase/dehydratase domain-containing protein</fullName>
    </recommendedName>
</protein>
<dbReference type="Proteomes" id="UP000186058">
    <property type="component" value="Unassembled WGS sequence"/>
</dbReference>
<sequence length="341" mass="36584">MDEAAGDDDMKERRLLITGASGFTGRHAVAYFHAAGAEVTAVVRSSAAAGIFPAGVKQQVCDLSDRRAVKTMIDEVQPDEVLHLAGKNSVPESWRDPLLYMEMNVMSTLYLLEGLRTRPARRILVAGSRLKFKPGNAEGPPHPYSLSKTLEELVSLAWCTLFQQPVLLAEPCNLIGPGPSTGFCSLLAQHMVRSEAAESTSEIPPPFKLSSRYALRDFLDVRDAVKAYDWILRSGEPGKIYKIDSGIQRELGAVAEQLLAHARVPVGMDWGPENTGTEQAAAPAAAAVPSSGSETLAIQEGLSSSSGDDAVSLGWSPQIELSRSLADIVDYHRASREGGAS</sequence>